<accession>A0A5M8R1I5</accession>
<sequence>MTNLRTIILLLLFSFYGILGCGIKKIEKNIILDVSKYNKIKFTGMEGDEISIKFKGVFTGRIKKAMTGNSDKLTAGNFTIYENSIDFDMGTMTIYQDNTGFTWYIRPVGPAKGKISVSIIESRVGRIF</sequence>
<dbReference type="AlphaFoldDB" id="A0A5M8R1I5"/>
<gene>
    <name evidence="1" type="ORF">FEM33_02650</name>
</gene>
<comment type="caution">
    <text evidence="1">The sequence shown here is derived from an EMBL/GenBank/DDBJ whole genome shotgun (WGS) entry which is preliminary data.</text>
</comment>
<dbReference type="OrthoDB" id="9912755at2"/>
<organism evidence="1 2">
    <name type="scientific">Dyadobacter flavalbus</name>
    <dbReference type="NCBI Taxonomy" id="2579942"/>
    <lineage>
        <taxon>Bacteria</taxon>
        <taxon>Pseudomonadati</taxon>
        <taxon>Bacteroidota</taxon>
        <taxon>Cytophagia</taxon>
        <taxon>Cytophagales</taxon>
        <taxon>Spirosomataceae</taxon>
        <taxon>Dyadobacter</taxon>
    </lineage>
</organism>
<reference evidence="1 2" key="1">
    <citation type="submission" date="2019-05" db="EMBL/GenBank/DDBJ databases">
        <authorList>
            <person name="Qu J.-H."/>
        </authorList>
    </citation>
    <scope>NUCLEOTIDE SEQUENCE [LARGE SCALE GENOMIC DNA]</scope>
    <source>
        <strain evidence="1 2">NS28</strain>
    </source>
</reference>
<name>A0A5M8R1I5_9BACT</name>
<evidence type="ECO:0000313" key="2">
    <source>
        <dbReference type="Proteomes" id="UP000323994"/>
    </source>
</evidence>
<protein>
    <submittedName>
        <fullName evidence="1">Uncharacterized protein</fullName>
    </submittedName>
</protein>
<evidence type="ECO:0000313" key="1">
    <source>
        <dbReference type="EMBL" id="KAA6441428.1"/>
    </source>
</evidence>
<dbReference type="EMBL" id="VBSN01000016">
    <property type="protein sequence ID" value="KAA6441428.1"/>
    <property type="molecule type" value="Genomic_DNA"/>
</dbReference>
<proteinExistence type="predicted"/>
<dbReference type="RefSeq" id="WP_139010569.1">
    <property type="nucleotide sequence ID" value="NZ_VBSN01000016.1"/>
</dbReference>
<keyword evidence="2" id="KW-1185">Reference proteome</keyword>
<dbReference type="Proteomes" id="UP000323994">
    <property type="component" value="Unassembled WGS sequence"/>
</dbReference>
<dbReference type="PROSITE" id="PS51257">
    <property type="entry name" value="PROKAR_LIPOPROTEIN"/>
    <property type="match status" value="1"/>
</dbReference>